<evidence type="ECO:0000259" key="4">
    <source>
        <dbReference type="PROSITE" id="PS51918"/>
    </source>
</evidence>
<dbReference type="InterPro" id="IPR007197">
    <property type="entry name" value="rSAM"/>
</dbReference>
<keyword evidence="3" id="KW-0411">Iron-sulfur</keyword>
<dbReference type="InterPro" id="IPR058240">
    <property type="entry name" value="rSAM_sf"/>
</dbReference>
<dbReference type="Gene3D" id="3.80.30.30">
    <property type="match status" value="1"/>
</dbReference>
<dbReference type="InterPro" id="IPR040086">
    <property type="entry name" value="MJ0683-like"/>
</dbReference>
<evidence type="ECO:0000256" key="1">
    <source>
        <dbReference type="ARBA" id="ARBA00022723"/>
    </source>
</evidence>
<dbReference type="EMBL" id="ACYY01000028">
    <property type="protein sequence ID" value="EEW23984.1"/>
    <property type="molecule type" value="Genomic_DNA"/>
</dbReference>
<accession>C8S4S5</accession>
<evidence type="ECO:0000313" key="5">
    <source>
        <dbReference type="EMBL" id="EEW23984.1"/>
    </source>
</evidence>
<dbReference type="CDD" id="cd01335">
    <property type="entry name" value="Radical_SAM"/>
    <property type="match status" value="1"/>
</dbReference>
<dbReference type="SFLD" id="SFLDG01084">
    <property type="entry name" value="Uncharacterised_Radical_SAM_Su"/>
    <property type="match status" value="1"/>
</dbReference>
<evidence type="ECO:0000256" key="2">
    <source>
        <dbReference type="ARBA" id="ARBA00023004"/>
    </source>
</evidence>
<dbReference type="AlphaFoldDB" id="C8S4S5"/>
<dbReference type="PROSITE" id="PS51918">
    <property type="entry name" value="RADICAL_SAM"/>
    <property type="match status" value="1"/>
</dbReference>
<dbReference type="GO" id="GO:0003824">
    <property type="term" value="F:catalytic activity"/>
    <property type="evidence" value="ECO:0007669"/>
    <property type="project" value="InterPro"/>
</dbReference>
<comment type="caution">
    <text evidence="5">The sequence shown here is derived from an EMBL/GenBank/DDBJ whole genome shotgun (WGS) entry which is preliminary data.</text>
</comment>
<dbReference type="SFLD" id="SFLDS00029">
    <property type="entry name" value="Radical_SAM"/>
    <property type="match status" value="1"/>
</dbReference>
<name>C8S4S5_9RHOB</name>
<protein>
    <submittedName>
        <fullName evidence="5">Radical SAM domain protein</fullName>
    </submittedName>
</protein>
<keyword evidence="2" id="KW-0408">Iron</keyword>
<evidence type="ECO:0000256" key="3">
    <source>
        <dbReference type="ARBA" id="ARBA00023014"/>
    </source>
</evidence>
<dbReference type="Proteomes" id="UP000010121">
    <property type="component" value="Unassembled WGS sequence"/>
</dbReference>
<dbReference type="GO" id="GO:0046872">
    <property type="term" value="F:metal ion binding"/>
    <property type="evidence" value="ECO:0007669"/>
    <property type="project" value="UniProtKB-KW"/>
</dbReference>
<keyword evidence="1" id="KW-0479">Metal-binding</keyword>
<gene>
    <name evidence="5" type="ORF">Rsw2DRAFT_3053</name>
</gene>
<evidence type="ECO:0000313" key="6">
    <source>
        <dbReference type="Proteomes" id="UP000010121"/>
    </source>
</evidence>
<dbReference type="GO" id="GO:0051536">
    <property type="term" value="F:iron-sulfur cluster binding"/>
    <property type="evidence" value="ECO:0007669"/>
    <property type="project" value="UniProtKB-KW"/>
</dbReference>
<dbReference type="Pfam" id="PF04055">
    <property type="entry name" value="Radical_SAM"/>
    <property type="match status" value="1"/>
</dbReference>
<dbReference type="OrthoDB" id="9785699at2"/>
<dbReference type="eggNOG" id="COG1533">
    <property type="taxonomic scope" value="Bacteria"/>
</dbReference>
<dbReference type="STRING" id="371731.Rsw2DRAFT_3053"/>
<organism evidence="5 6">
    <name type="scientific">Rhodobacter ferrooxidans</name>
    <dbReference type="NCBI Taxonomy" id="371731"/>
    <lineage>
        <taxon>Bacteria</taxon>
        <taxon>Pseudomonadati</taxon>
        <taxon>Pseudomonadota</taxon>
        <taxon>Alphaproteobacteria</taxon>
        <taxon>Rhodobacterales</taxon>
        <taxon>Rhodobacter group</taxon>
        <taxon>Rhodobacter</taxon>
    </lineage>
</organism>
<keyword evidence="6" id="KW-1185">Reference proteome</keyword>
<dbReference type="InterPro" id="IPR006638">
    <property type="entry name" value="Elp3/MiaA/NifB-like_rSAM"/>
</dbReference>
<dbReference type="NCBIfam" id="NF033668">
    <property type="entry name" value="rSAM_PA0069"/>
    <property type="match status" value="1"/>
</dbReference>
<sequence length="367" mass="40469">MFYNCPMEPPETRLPNGYRTRARGALGNAAGRFEPLRRVAADDGWDMAEDDRLLRTEVRLEVPRSALAWNRSPDIEFDRSVNPYRGCEHGCIYCYARPTHAFLNLSPGLDFETKLIARPGIGAVLAAELRAKAYRVAPIAIGTNTDPYQPIEAQQRVMREVLQVLRDFNHPLTITTKGTLIERDLDILGPMGRAGLLSVGISVTTLDAGLSRALEPRAAAPMRRLEVIRRLTEAGVPVRLMLAPVIPGLTDPEMEAILTAAKAAGARAAAWILLRLPGEVAGLFRDWLEARLPGRADKILARLHELHGGQDYDPAFGARMRGQGVWADLLQQRFAKATARLGFGDLPALRCDLFRAPPRAGDQLSLF</sequence>
<dbReference type="SUPFAM" id="SSF102114">
    <property type="entry name" value="Radical SAM enzymes"/>
    <property type="match status" value="1"/>
</dbReference>
<dbReference type="PANTHER" id="PTHR43432">
    <property type="entry name" value="SLR0285 PROTEIN"/>
    <property type="match status" value="1"/>
</dbReference>
<dbReference type="SMART" id="SM00729">
    <property type="entry name" value="Elp3"/>
    <property type="match status" value="1"/>
</dbReference>
<feature type="domain" description="Radical SAM core" evidence="4">
    <location>
        <begin position="73"/>
        <end position="310"/>
    </location>
</feature>
<proteinExistence type="predicted"/>
<reference evidence="5 6" key="1">
    <citation type="submission" date="2009-08" db="EMBL/GenBank/DDBJ databases">
        <title>The draft genome of Rhodobacter sp. SW2.</title>
        <authorList>
            <consortium name="US DOE Joint Genome Institute (JGI-PGF)"/>
            <person name="Lucas S."/>
            <person name="Copeland A."/>
            <person name="Lapidus A."/>
            <person name="Glavina del Rio T."/>
            <person name="Tice H."/>
            <person name="Bruce D."/>
            <person name="Goodwin L."/>
            <person name="Pitluck S."/>
            <person name="Larimer F."/>
            <person name="Land M.L."/>
            <person name="Hauser L."/>
            <person name="Emerson D."/>
        </authorList>
    </citation>
    <scope>NUCLEOTIDE SEQUENCE [LARGE SCALE GENOMIC DNA]</scope>
    <source>
        <strain evidence="5 6">SW2</strain>
    </source>
</reference>
<dbReference type="PANTHER" id="PTHR43432:SF3">
    <property type="entry name" value="SLR0285 PROTEIN"/>
    <property type="match status" value="1"/>
</dbReference>